<dbReference type="PANTHER" id="PTHR47163">
    <property type="entry name" value="DDE_TNP_IS1595 DOMAIN-CONTAINING PROTEIN"/>
    <property type="match status" value="1"/>
</dbReference>
<dbReference type="RefSeq" id="WP_086437947.1">
    <property type="nucleotide sequence ID" value="NZ_FXWG01000002.1"/>
</dbReference>
<dbReference type="EMBL" id="FXWG01000002">
    <property type="protein sequence ID" value="SMQ69932.1"/>
    <property type="molecule type" value="Genomic_DNA"/>
</dbReference>
<accession>A0A1Y6FAX5</accession>
<name>A0A1Y6FAX5_9SPHN</name>
<dbReference type="NCBIfam" id="NF033547">
    <property type="entry name" value="transpos_IS1595"/>
    <property type="match status" value="1"/>
</dbReference>
<evidence type="ECO:0000259" key="1">
    <source>
        <dbReference type="SMART" id="SM01126"/>
    </source>
</evidence>
<feature type="domain" description="ISXO2-like transposase" evidence="1">
    <location>
        <begin position="127"/>
        <end position="266"/>
    </location>
</feature>
<protein>
    <submittedName>
        <fullName evidence="2">Transposase zinc-ribbon domain-containing protein</fullName>
    </submittedName>
</protein>
<dbReference type="OrthoDB" id="271821at2"/>
<organism evidence="2 3">
    <name type="scientific">Altererythrobacter xiamenensis</name>
    <dbReference type="NCBI Taxonomy" id="1316679"/>
    <lineage>
        <taxon>Bacteria</taxon>
        <taxon>Pseudomonadati</taxon>
        <taxon>Pseudomonadota</taxon>
        <taxon>Alphaproteobacteria</taxon>
        <taxon>Sphingomonadales</taxon>
        <taxon>Erythrobacteraceae</taxon>
        <taxon>Altererythrobacter</taxon>
    </lineage>
</organism>
<dbReference type="InterPro" id="IPR053164">
    <property type="entry name" value="IS1016-like_transposase"/>
</dbReference>
<dbReference type="PANTHER" id="PTHR47163:SF2">
    <property type="entry name" value="SI:DKEY-17M8.2"/>
    <property type="match status" value="1"/>
</dbReference>
<gene>
    <name evidence="2" type="ORF">SAMN06297468_2115</name>
</gene>
<dbReference type="SMART" id="SM01126">
    <property type="entry name" value="DDE_Tnp_IS1595"/>
    <property type="match status" value="1"/>
</dbReference>
<evidence type="ECO:0000313" key="2">
    <source>
        <dbReference type="EMBL" id="SMQ69932.1"/>
    </source>
</evidence>
<evidence type="ECO:0000313" key="3">
    <source>
        <dbReference type="Proteomes" id="UP000194420"/>
    </source>
</evidence>
<dbReference type="Pfam" id="PF12762">
    <property type="entry name" value="DDE_Tnp_IS1595"/>
    <property type="match status" value="1"/>
</dbReference>
<dbReference type="AlphaFoldDB" id="A0A1Y6FAX5"/>
<proteinExistence type="predicted"/>
<dbReference type="InterPro" id="IPR024445">
    <property type="entry name" value="Tnp_ISXO2-like"/>
</dbReference>
<keyword evidence="3" id="KW-1185">Reference proteome</keyword>
<reference evidence="3" key="1">
    <citation type="submission" date="2017-04" db="EMBL/GenBank/DDBJ databases">
        <authorList>
            <person name="Varghese N."/>
            <person name="Submissions S."/>
        </authorList>
    </citation>
    <scope>NUCLEOTIDE SEQUENCE [LARGE SCALE GENOMIC DNA]</scope>
</reference>
<dbReference type="Proteomes" id="UP000194420">
    <property type="component" value="Unassembled WGS sequence"/>
</dbReference>
<sequence length="300" mass="34264">MKGTSVIDFFDRFPNEQACLQHLVDRRWLGHTGCPRCGKLGRWSPIRGTRKYQHACRALISPTEGTIFYRSNLPLMAWFYALLLNCNSCSGVRARFVKRQLGIGVRSAHALCNKLRMHLAAQARPEKVGGPGQAVYVDETLLTRVVTGPPRQAANAIAMGFSCNGQVVTGIIRNRRRQTIVQSIERFVERGSTLVTDGHGSYRCLEKLGWDHIVVDHSKAFHNFEGETTNPIECYWPHLKRALRRYHQVGKENLWLFLAETEYRYNRRHSAISPFDEAVSSFPEVSAKTLPNIRKRFVWP</sequence>